<comment type="function">
    <text evidence="9">Catalyzes the ATP-dependent phosphorylation of N-acetyl-L-glutamate.</text>
</comment>
<organism evidence="11 12">
    <name type="scientific">Lentisphaera profundi</name>
    <dbReference type="NCBI Taxonomy" id="1658616"/>
    <lineage>
        <taxon>Bacteria</taxon>
        <taxon>Pseudomonadati</taxon>
        <taxon>Lentisphaerota</taxon>
        <taxon>Lentisphaeria</taxon>
        <taxon>Lentisphaerales</taxon>
        <taxon>Lentisphaeraceae</taxon>
        <taxon>Lentisphaera</taxon>
    </lineage>
</organism>
<comment type="subcellular location">
    <subcellularLocation>
        <location evidence="9">Cytoplasm</location>
    </subcellularLocation>
</comment>
<comment type="pathway">
    <text evidence="1 9">Amino-acid biosynthesis; L-arginine biosynthesis; N(2)-acetyl-L-ornithine from L-glutamate: step 2/4.</text>
</comment>
<evidence type="ECO:0000313" key="11">
    <source>
        <dbReference type="EMBL" id="WDE99115.1"/>
    </source>
</evidence>
<dbReference type="EMBL" id="CP117812">
    <property type="protein sequence ID" value="WDE99115.1"/>
    <property type="molecule type" value="Genomic_DNA"/>
</dbReference>
<dbReference type="RefSeq" id="WP_274153977.1">
    <property type="nucleotide sequence ID" value="NZ_CP117812.1"/>
</dbReference>
<dbReference type="InterPro" id="IPR036393">
    <property type="entry name" value="AceGlu_kinase-like_sf"/>
</dbReference>
<keyword evidence="6 9" id="KW-0418">Kinase</keyword>
<feature type="site" description="Transition state stabilizer" evidence="9">
    <location>
        <position position="248"/>
    </location>
</feature>
<dbReference type="Gene3D" id="3.40.1160.10">
    <property type="entry name" value="Acetylglutamate kinase-like"/>
    <property type="match status" value="1"/>
</dbReference>
<feature type="domain" description="Aspartate/glutamate/uridylate kinase" evidence="10">
    <location>
        <begin position="25"/>
        <end position="266"/>
    </location>
</feature>
<dbReference type="PANTHER" id="PTHR23342">
    <property type="entry name" value="N-ACETYLGLUTAMATE SYNTHASE"/>
    <property type="match status" value="1"/>
</dbReference>
<dbReference type="Pfam" id="PF00696">
    <property type="entry name" value="AA_kinase"/>
    <property type="match status" value="1"/>
</dbReference>
<evidence type="ECO:0000256" key="8">
    <source>
        <dbReference type="ARBA" id="ARBA00048141"/>
    </source>
</evidence>
<keyword evidence="7 9" id="KW-0067">ATP-binding</keyword>
<keyword evidence="5 9" id="KW-0547">Nucleotide-binding</keyword>
<feature type="binding site" evidence="9">
    <location>
        <position position="86"/>
    </location>
    <ligand>
        <name>substrate</name>
    </ligand>
</feature>
<dbReference type="CDD" id="cd04250">
    <property type="entry name" value="AAK_NAGK-C"/>
    <property type="match status" value="1"/>
</dbReference>
<dbReference type="NCBIfam" id="TIGR00761">
    <property type="entry name" value="argB"/>
    <property type="match status" value="1"/>
</dbReference>
<proteinExistence type="inferred from homology"/>
<evidence type="ECO:0000256" key="4">
    <source>
        <dbReference type="ARBA" id="ARBA00022679"/>
    </source>
</evidence>
<dbReference type="InterPro" id="IPR001048">
    <property type="entry name" value="Asp/Glu/Uridylate_kinase"/>
</dbReference>
<comment type="catalytic activity">
    <reaction evidence="8 9">
        <text>N-acetyl-L-glutamate + ATP = N-acetyl-L-glutamyl 5-phosphate + ADP</text>
        <dbReference type="Rhea" id="RHEA:14629"/>
        <dbReference type="ChEBI" id="CHEBI:30616"/>
        <dbReference type="ChEBI" id="CHEBI:44337"/>
        <dbReference type="ChEBI" id="CHEBI:57936"/>
        <dbReference type="ChEBI" id="CHEBI:456216"/>
        <dbReference type="EC" id="2.7.2.8"/>
    </reaction>
</comment>
<dbReference type="GO" id="GO:0003991">
    <property type="term" value="F:acetylglutamate kinase activity"/>
    <property type="evidence" value="ECO:0007669"/>
    <property type="project" value="UniProtKB-EC"/>
</dbReference>
<evidence type="ECO:0000256" key="2">
    <source>
        <dbReference type="ARBA" id="ARBA00022571"/>
    </source>
</evidence>
<dbReference type="Proteomes" id="UP001214250">
    <property type="component" value="Chromosome 2"/>
</dbReference>
<feature type="site" description="Transition state stabilizer" evidence="9">
    <location>
        <position position="29"/>
    </location>
</feature>
<gene>
    <name evidence="9 11" type="primary">argB</name>
    <name evidence="11" type="ORF">PQO03_14865</name>
</gene>
<evidence type="ECO:0000313" key="12">
    <source>
        <dbReference type="Proteomes" id="UP001214250"/>
    </source>
</evidence>
<dbReference type="InterPro" id="IPR041727">
    <property type="entry name" value="NAGK-C"/>
</dbReference>
<evidence type="ECO:0000256" key="7">
    <source>
        <dbReference type="ARBA" id="ARBA00022840"/>
    </source>
</evidence>
<evidence type="ECO:0000256" key="9">
    <source>
        <dbReference type="HAMAP-Rule" id="MF_00082"/>
    </source>
</evidence>
<feature type="binding site" evidence="9">
    <location>
        <position position="185"/>
    </location>
    <ligand>
        <name>substrate</name>
    </ligand>
</feature>
<keyword evidence="12" id="KW-1185">Reference proteome</keyword>
<evidence type="ECO:0000256" key="3">
    <source>
        <dbReference type="ARBA" id="ARBA00022605"/>
    </source>
</evidence>
<comment type="similarity">
    <text evidence="9">Belongs to the acetylglutamate kinase family. ArgB subfamily.</text>
</comment>
<dbReference type="InterPro" id="IPR001057">
    <property type="entry name" value="Glu/AcGlu_kinase"/>
</dbReference>
<dbReference type="InterPro" id="IPR004662">
    <property type="entry name" value="AcgluKinase_fam"/>
</dbReference>
<dbReference type="SUPFAM" id="SSF53633">
    <property type="entry name" value="Carbamate kinase-like"/>
    <property type="match status" value="1"/>
</dbReference>
<dbReference type="PANTHER" id="PTHR23342:SF0">
    <property type="entry name" value="N-ACETYLGLUTAMATE SYNTHASE, MITOCHONDRIAL"/>
    <property type="match status" value="1"/>
</dbReference>
<dbReference type="InterPro" id="IPR037528">
    <property type="entry name" value="ArgB"/>
</dbReference>
<evidence type="ECO:0000256" key="5">
    <source>
        <dbReference type="ARBA" id="ARBA00022741"/>
    </source>
</evidence>
<evidence type="ECO:0000256" key="1">
    <source>
        <dbReference type="ARBA" id="ARBA00004828"/>
    </source>
</evidence>
<sequence length="291" mass="31619">MEKMIEKAALLIEALPYIQEFRDEIVVVKFGGSAMEKPELIESVLRDVVLMECIGMKPVIVHGGGKAISARLESMGLEVKRTGGMRHTCDVTIDVVDDVLHNEVNSHLLELLAKHKGKARRVSGKDILKAEKLFVKDPETGEDVDVGFVGNVSEVDAEYIHDIIEAGVIPVITPLAKDAKGHTYNINADIAAAKIAESIQARKLVFLSDVPGLLSDPKDEKTLINTIKVHEVEEYIADGTISGGMLPKILSAVDALKVGTKKVHMIDGRMQHSLLLEIFTDSGVGTEILAD</sequence>
<evidence type="ECO:0000259" key="10">
    <source>
        <dbReference type="Pfam" id="PF00696"/>
    </source>
</evidence>
<reference evidence="11 12" key="1">
    <citation type="submission" date="2023-02" db="EMBL/GenBank/DDBJ databases">
        <title>Genome sequence of Lentisphaera profundi SAORIC-696.</title>
        <authorList>
            <person name="Kim e."/>
            <person name="Cho J.-C."/>
            <person name="Choi A."/>
            <person name="Kang I."/>
        </authorList>
    </citation>
    <scope>NUCLEOTIDE SEQUENCE [LARGE SCALE GENOMIC DNA]</scope>
    <source>
        <strain evidence="11 12">SAORIC-696</strain>
    </source>
</reference>
<evidence type="ECO:0000256" key="6">
    <source>
        <dbReference type="ARBA" id="ARBA00022777"/>
    </source>
</evidence>
<accession>A0ABY7W112</accession>
<protein>
    <recommendedName>
        <fullName evidence="9">Acetylglutamate kinase</fullName>
        <ecNumber evidence="9">2.7.2.8</ecNumber>
    </recommendedName>
    <alternativeName>
        <fullName evidence="9">N-acetyl-L-glutamate 5-phosphotransferase</fullName>
    </alternativeName>
    <alternativeName>
        <fullName evidence="9">NAG kinase</fullName>
        <shortName evidence="9">NAGK</shortName>
    </alternativeName>
</protein>
<keyword evidence="3 9" id="KW-0028">Amino-acid biosynthesis</keyword>
<dbReference type="EC" id="2.7.2.8" evidence="9"/>
<keyword evidence="4 9" id="KW-0808">Transferase</keyword>
<dbReference type="PRINTS" id="PR00474">
    <property type="entry name" value="GLU5KINASE"/>
</dbReference>
<dbReference type="HAMAP" id="MF_00082">
    <property type="entry name" value="ArgB"/>
    <property type="match status" value="1"/>
</dbReference>
<keyword evidence="9" id="KW-0963">Cytoplasm</keyword>
<feature type="binding site" evidence="9">
    <location>
        <begin position="64"/>
        <end position="65"/>
    </location>
    <ligand>
        <name>substrate</name>
    </ligand>
</feature>
<keyword evidence="2 9" id="KW-0055">Arginine biosynthesis</keyword>
<name>A0ABY7W112_9BACT</name>
<dbReference type="PIRSF" id="PIRSF000728">
    <property type="entry name" value="NAGK"/>
    <property type="match status" value="1"/>
</dbReference>